<gene>
    <name evidence="9" type="ORF">BC748_2590</name>
</gene>
<dbReference type="SUPFAM" id="SSF48452">
    <property type="entry name" value="TPR-like"/>
    <property type="match status" value="1"/>
</dbReference>
<dbReference type="PROSITE" id="PS51257">
    <property type="entry name" value="PROKAR_LIPOPROTEIN"/>
    <property type="match status" value="1"/>
</dbReference>
<reference evidence="9 10" key="1">
    <citation type="submission" date="2019-03" db="EMBL/GenBank/DDBJ databases">
        <title>Genomic Encyclopedia of Archaeal and Bacterial Type Strains, Phase II (KMG-II): from individual species to whole genera.</title>
        <authorList>
            <person name="Goeker M."/>
        </authorList>
    </citation>
    <scope>NUCLEOTIDE SEQUENCE [LARGE SCALE GENOMIC DNA]</scope>
    <source>
        <strain evidence="9 10">DSM 25687</strain>
    </source>
</reference>
<evidence type="ECO:0000256" key="2">
    <source>
        <dbReference type="ARBA" id="ARBA00012438"/>
    </source>
</evidence>
<feature type="transmembrane region" description="Helical" evidence="6">
    <location>
        <begin position="322"/>
        <end position="343"/>
    </location>
</feature>
<dbReference type="EC" id="2.7.13.3" evidence="2"/>
<keyword evidence="7" id="KW-0732">Signal</keyword>
<keyword evidence="4" id="KW-0418">Kinase</keyword>
<keyword evidence="6" id="KW-1133">Transmembrane helix</keyword>
<dbReference type="InterPro" id="IPR003594">
    <property type="entry name" value="HATPase_dom"/>
</dbReference>
<dbReference type="Proteomes" id="UP000295260">
    <property type="component" value="Unassembled WGS sequence"/>
</dbReference>
<evidence type="ECO:0000259" key="8">
    <source>
        <dbReference type="Pfam" id="PF02518"/>
    </source>
</evidence>
<sequence>MILKRFLFPILILALISACKNDLSFSTTDNDYSKCIANAAKYLKEQKHDSSYYYAEKAKNLATSSEQKIYALLQIAELQNIICDFSGVEETATQAYHLAPSNNYLLAINNFLGIAYQEQGDYKQALKYYYKCLNDTLNIVHKSIIKNNISVIYLETKEYNKAILTLKPLLNSSELKKDKLNYAKIIDNYGFALFNINDQNAEYYLNKSLKLREEQKDNTEIIASYIHLSQFYKTENPDVAFRFAQKALQAAQKVNSPDDKIEALKFMIASSNEKKIKPLALKQIALSDSINKIRQSAKNQFAKIKYDTSLLEKQKLKSEKQLYITLIFLVLVILSATLLFYGIRFRNQKKIEETAYKTEARIAKKLHDELANDVHNAIAFAETQNLEDPSNKEVLLENLDTIYTRTRNISNENKDIDTGEKYLENLKAIIATYNSTSRNIIVNTELFNAPKTSKEIKITIYRVIQELLVNMKKHSQCSIASISIKSNNKTVEINYSDNGIGVANLLNLKNGLQNAENRIHSLKGTITFDTEPNKGFKAKITIPK</sequence>
<dbReference type="Gene3D" id="1.25.40.10">
    <property type="entry name" value="Tetratricopeptide repeat domain"/>
    <property type="match status" value="1"/>
</dbReference>
<protein>
    <recommendedName>
        <fullName evidence="2">histidine kinase</fullName>
        <ecNumber evidence="2">2.7.13.3</ecNumber>
    </recommendedName>
</protein>
<dbReference type="SUPFAM" id="SSF55874">
    <property type="entry name" value="ATPase domain of HSP90 chaperone/DNA topoisomerase II/histidine kinase"/>
    <property type="match status" value="1"/>
</dbReference>
<comment type="caution">
    <text evidence="9">The sequence shown here is derived from an EMBL/GenBank/DDBJ whole genome shotgun (WGS) entry which is preliminary data.</text>
</comment>
<proteinExistence type="predicted"/>
<feature type="signal peptide" evidence="7">
    <location>
        <begin position="1"/>
        <end position="20"/>
    </location>
</feature>
<evidence type="ECO:0000256" key="5">
    <source>
        <dbReference type="ARBA" id="ARBA00023012"/>
    </source>
</evidence>
<dbReference type="GO" id="GO:0000160">
    <property type="term" value="P:phosphorelay signal transduction system"/>
    <property type="evidence" value="ECO:0007669"/>
    <property type="project" value="UniProtKB-KW"/>
</dbReference>
<evidence type="ECO:0000256" key="6">
    <source>
        <dbReference type="SAM" id="Phobius"/>
    </source>
</evidence>
<dbReference type="AlphaFoldDB" id="A0A4R6Q811"/>
<dbReference type="Pfam" id="PF02518">
    <property type="entry name" value="HATPase_c"/>
    <property type="match status" value="1"/>
</dbReference>
<dbReference type="Gene3D" id="3.30.565.10">
    <property type="entry name" value="Histidine kinase-like ATPase, C-terminal domain"/>
    <property type="match status" value="1"/>
</dbReference>
<comment type="catalytic activity">
    <reaction evidence="1">
        <text>ATP + protein L-histidine = ADP + protein N-phospho-L-histidine.</text>
        <dbReference type="EC" id="2.7.13.3"/>
    </reaction>
</comment>
<evidence type="ECO:0000256" key="7">
    <source>
        <dbReference type="SAM" id="SignalP"/>
    </source>
</evidence>
<dbReference type="PANTHER" id="PTHR24421:SF10">
    <property type="entry name" value="NITRATE_NITRITE SENSOR PROTEIN NARQ"/>
    <property type="match status" value="1"/>
</dbReference>
<evidence type="ECO:0000313" key="10">
    <source>
        <dbReference type="Proteomes" id="UP000295260"/>
    </source>
</evidence>
<keyword evidence="5" id="KW-0902">Two-component regulatory system</keyword>
<keyword evidence="6" id="KW-0472">Membrane</keyword>
<dbReference type="Pfam" id="PF13374">
    <property type="entry name" value="TPR_10"/>
    <property type="match status" value="1"/>
</dbReference>
<keyword evidence="6" id="KW-0812">Transmembrane</keyword>
<evidence type="ECO:0000313" key="9">
    <source>
        <dbReference type="EMBL" id="TDP57773.1"/>
    </source>
</evidence>
<keyword evidence="3" id="KW-0808">Transferase</keyword>
<name>A0A4R6Q811_9FLAO</name>
<dbReference type="EMBL" id="SNXR01000017">
    <property type="protein sequence ID" value="TDP57773.1"/>
    <property type="molecule type" value="Genomic_DNA"/>
</dbReference>
<dbReference type="InterPro" id="IPR036890">
    <property type="entry name" value="HATPase_C_sf"/>
</dbReference>
<dbReference type="PANTHER" id="PTHR24421">
    <property type="entry name" value="NITRATE/NITRITE SENSOR PROTEIN NARX-RELATED"/>
    <property type="match status" value="1"/>
</dbReference>
<feature type="chain" id="PRO_5020269012" description="histidine kinase" evidence="7">
    <location>
        <begin position="21"/>
        <end position="544"/>
    </location>
</feature>
<dbReference type="InterPro" id="IPR050482">
    <property type="entry name" value="Sensor_HK_TwoCompSys"/>
</dbReference>
<evidence type="ECO:0000256" key="3">
    <source>
        <dbReference type="ARBA" id="ARBA00022679"/>
    </source>
</evidence>
<dbReference type="RefSeq" id="WP_133533805.1">
    <property type="nucleotide sequence ID" value="NZ_SNXR01000017.1"/>
</dbReference>
<dbReference type="GO" id="GO:0004673">
    <property type="term" value="F:protein histidine kinase activity"/>
    <property type="evidence" value="ECO:0007669"/>
    <property type="project" value="UniProtKB-EC"/>
</dbReference>
<feature type="domain" description="Histidine kinase/HSP90-like ATPase" evidence="8">
    <location>
        <begin position="458"/>
        <end position="543"/>
    </location>
</feature>
<accession>A0A4R6Q811</accession>
<dbReference type="OrthoDB" id="943406at2"/>
<evidence type="ECO:0000256" key="1">
    <source>
        <dbReference type="ARBA" id="ARBA00000085"/>
    </source>
</evidence>
<evidence type="ECO:0000256" key="4">
    <source>
        <dbReference type="ARBA" id="ARBA00022777"/>
    </source>
</evidence>
<keyword evidence="10" id="KW-1185">Reference proteome</keyword>
<organism evidence="9 10">
    <name type="scientific">Flavobacterium dankookense</name>
    <dbReference type="NCBI Taxonomy" id="706186"/>
    <lineage>
        <taxon>Bacteria</taxon>
        <taxon>Pseudomonadati</taxon>
        <taxon>Bacteroidota</taxon>
        <taxon>Flavobacteriia</taxon>
        <taxon>Flavobacteriales</taxon>
        <taxon>Flavobacteriaceae</taxon>
        <taxon>Flavobacterium</taxon>
    </lineage>
</organism>
<dbReference type="InterPro" id="IPR011990">
    <property type="entry name" value="TPR-like_helical_dom_sf"/>
</dbReference>
<dbReference type="CDD" id="cd16917">
    <property type="entry name" value="HATPase_UhpB-NarQ-NarX-like"/>
    <property type="match status" value="1"/>
</dbReference>